<feature type="transmembrane region" description="Helical" evidence="5">
    <location>
        <begin position="62"/>
        <end position="80"/>
    </location>
</feature>
<evidence type="ECO:0000256" key="2">
    <source>
        <dbReference type="ARBA" id="ARBA00022692"/>
    </source>
</evidence>
<accession>A0A5C3R0F0</accession>
<reference evidence="7 8" key="1">
    <citation type="journal article" date="2019" name="Nat. Ecol. Evol.">
        <title>Megaphylogeny resolves global patterns of mushroom evolution.</title>
        <authorList>
            <person name="Varga T."/>
            <person name="Krizsan K."/>
            <person name="Foldi C."/>
            <person name="Dima B."/>
            <person name="Sanchez-Garcia M."/>
            <person name="Sanchez-Ramirez S."/>
            <person name="Szollosi G.J."/>
            <person name="Szarkandi J.G."/>
            <person name="Papp V."/>
            <person name="Albert L."/>
            <person name="Andreopoulos W."/>
            <person name="Angelini C."/>
            <person name="Antonin V."/>
            <person name="Barry K.W."/>
            <person name="Bougher N.L."/>
            <person name="Buchanan P."/>
            <person name="Buyck B."/>
            <person name="Bense V."/>
            <person name="Catcheside P."/>
            <person name="Chovatia M."/>
            <person name="Cooper J."/>
            <person name="Damon W."/>
            <person name="Desjardin D."/>
            <person name="Finy P."/>
            <person name="Geml J."/>
            <person name="Haridas S."/>
            <person name="Hughes K."/>
            <person name="Justo A."/>
            <person name="Karasinski D."/>
            <person name="Kautmanova I."/>
            <person name="Kiss B."/>
            <person name="Kocsube S."/>
            <person name="Kotiranta H."/>
            <person name="LaButti K.M."/>
            <person name="Lechner B.E."/>
            <person name="Liimatainen K."/>
            <person name="Lipzen A."/>
            <person name="Lukacs Z."/>
            <person name="Mihaltcheva S."/>
            <person name="Morgado L.N."/>
            <person name="Niskanen T."/>
            <person name="Noordeloos M.E."/>
            <person name="Ohm R.A."/>
            <person name="Ortiz-Santana B."/>
            <person name="Ovrebo C."/>
            <person name="Racz N."/>
            <person name="Riley R."/>
            <person name="Savchenko A."/>
            <person name="Shiryaev A."/>
            <person name="Soop K."/>
            <person name="Spirin V."/>
            <person name="Szebenyi C."/>
            <person name="Tomsovsky M."/>
            <person name="Tulloss R.E."/>
            <person name="Uehling J."/>
            <person name="Grigoriev I.V."/>
            <person name="Vagvolgyi C."/>
            <person name="Papp T."/>
            <person name="Martin F.M."/>
            <person name="Miettinen O."/>
            <person name="Hibbett D.S."/>
            <person name="Nagy L.G."/>
        </authorList>
    </citation>
    <scope>NUCLEOTIDE SEQUENCE [LARGE SCALE GENOMIC DNA]</scope>
    <source>
        <strain evidence="7 8">CBS 309.79</strain>
    </source>
</reference>
<dbReference type="PANTHER" id="PTHR21324">
    <property type="entry name" value="FASTING-INDUCIBLE INTEGRAL MEMBRANE PROTEIN TM6P1-RELATED"/>
    <property type="match status" value="1"/>
</dbReference>
<feature type="transmembrane region" description="Helical" evidence="5">
    <location>
        <begin position="133"/>
        <end position="153"/>
    </location>
</feature>
<protein>
    <submittedName>
        <fullName evidence="7">Frag1/DRAM/Sfk1</fullName>
    </submittedName>
</protein>
<keyword evidence="2 5" id="KW-0812">Transmembrane</keyword>
<dbReference type="Proteomes" id="UP000305067">
    <property type="component" value="Unassembled WGS sequence"/>
</dbReference>
<evidence type="ECO:0000256" key="1">
    <source>
        <dbReference type="ARBA" id="ARBA00004127"/>
    </source>
</evidence>
<feature type="transmembrane region" description="Helical" evidence="5">
    <location>
        <begin position="100"/>
        <end position="121"/>
    </location>
</feature>
<feature type="transmembrane region" description="Helical" evidence="5">
    <location>
        <begin position="174"/>
        <end position="192"/>
    </location>
</feature>
<dbReference type="GO" id="GO:0012505">
    <property type="term" value="C:endomembrane system"/>
    <property type="evidence" value="ECO:0007669"/>
    <property type="project" value="UniProtKB-SubCell"/>
</dbReference>
<feature type="domain" description="CWH43-like N-terminal" evidence="6">
    <location>
        <begin position="11"/>
        <end position="222"/>
    </location>
</feature>
<dbReference type="Pfam" id="PF10277">
    <property type="entry name" value="Frag1"/>
    <property type="match status" value="1"/>
</dbReference>
<evidence type="ECO:0000256" key="5">
    <source>
        <dbReference type="SAM" id="Phobius"/>
    </source>
</evidence>
<dbReference type="InterPro" id="IPR050911">
    <property type="entry name" value="DRAM/TMEM150_Autophagy_Mod"/>
</dbReference>
<feature type="transmembrane region" description="Helical" evidence="5">
    <location>
        <begin position="198"/>
        <end position="219"/>
    </location>
</feature>
<keyword evidence="3 5" id="KW-1133">Transmembrane helix</keyword>
<dbReference type="AlphaFoldDB" id="A0A5C3R0F0"/>
<dbReference type="PANTHER" id="PTHR21324:SF2">
    <property type="entry name" value="EG:22E5.9 PROTEIN"/>
    <property type="match status" value="1"/>
</dbReference>
<evidence type="ECO:0000256" key="3">
    <source>
        <dbReference type="ARBA" id="ARBA00022989"/>
    </source>
</evidence>
<proteinExistence type="predicted"/>
<evidence type="ECO:0000313" key="8">
    <source>
        <dbReference type="Proteomes" id="UP000305067"/>
    </source>
</evidence>
<dbReference type="EMBL" id="ML178819">
    <property type="protein sequence ID" value="TFL04164.1"/>
    <property type="molecule type" value="Genomic_DNA"/>
</dbReference>
<evidence type="ECO:0000256" key="4">
    <source>
        <dbReference type="ARBA" id="ARBA00023136"/>
    </source>
</evidence>
<comment type="subcellular location">
    <subcellularLocation>
        <location evidence="1">Endomembrane system</location>
        <topology evidence="1">Multi-pass membrane protein</topology>
    </subcellularLocation>
</comment>
<evidence type="ECO:0000259" key="6">
    <source>
        <dbReference type="Pfam" id="PF10277"/>
    </source>
</evidence>
<keyword evidence="4 5" id="KW-0472">Membrane</keyword>
<sequence length="256" mass="29189">MIPLPYFHWTYVWIPQFGAFIWFGTLLSMLVTWLAQGRTRYESMEGPIAYISDIGANFLKPLFVTGCSITAVCFFLSLVIERWLRRSGRLIKTMRRREKVYAVLAIVSSFIAGVGLILLSVFDTARHSSLHRLFLLIFMVGVILSAIFTVVEYRWISKDYSGYRALQTAYRAKGIIAGLLIILAIAFGVTMYKRVANVAAILEWVIAFGFTLYLLTFAYDLRMSKGVPRHHFHQESATQGYTTPSPEMSNVHVARY</sequence>
<keyword evidence="8" id="KW-1185">Reference proteome</keyword>
<organism evidence="7 8">
    <name type="scientific">Pterulicium gracile</name>
    <dbReference type="NCBI Taxonomy" id="1884261"/>
    <lineage>
        <taxon>Eukaryota</taxon>
        <taxon>Fungi</taxon>
        <taxon>Dikarya</taxon>
        <taxon>Basidiomycota</taxon>
        <taxon>Agaricomycotina</taxon>
        <taxon>Agaricomycetes</taxon>
        <taxon>Agaricomycetidae</taxon>
        <taxon>Agaricales</taxon>
        <taxon>Pleurotineae</taxon>
        <taxon>Pterulaceae</taxon>
        <taxon>Pterulicium</taxon>
    </lineage>
</organism>
<name>A0A5C3R0F0_9AGAR</name>
<dbReference type="OrthoDB" id="10032492at2759"/>
<dbReference type="InterPro" id="IPR019402">
    <property type="entry name" value="CWH43_N"/>
</dbReference>
<gene>
    <name evidence="7" type="ORF">BDV98DRAFT_640083</name>
</gene>
<feature type="transmembrane region" description="Helical" evidence="5">
    <location>
        <begin position="12"/>
        <end position="35"/>
    </location>
</feature>
<dbReference type="STRING" id="1884261.A0A5C3R0F0"/>
<dbReference type="GO" id="GO:0005886">
    <property type="term" value="C:plasma membrane"/>
    <property type="evidence" value="ECO:0007669"/>
    <property type="project" value="TreeGrafter"/>
</dbReference>
<evidence type="ECO:0000313" key="7">
    <source>
        <dbReference type="EMBL" id="TFL04164.1"/>
    </source>
</evidence>